<dbReference type="STRING" id="1227456.C450_20181"/>
<proteinExistence type="inferred from homology"/>
<protein>
    <submittedName>
        <fullName evidence="3">UspA domain-containing protein</fullName>
    </submittedName>
</protein>
<dbReference type="InterPro" id="IPR014729">
    <property type="entry name" value="Rossmann-like_a/b/a_fold"/>
</dbReference>
<comment type="caution">
    <text evidence="3">The sequence shown here is derived from an EMBL/GenBank/DDBJ whole genome shotgun (WGS) entry which is preliminary data.</text>
</comment>
<evidence type="ECO:0000259" key="2">
    <source>
        <dbReference type="Pfam" id="PF00582"/>
    </source>
</evidence>
<gene>
    <name evidence="3" type="ORF">C450_20181</name>
</gene>
<dbReference type="InterPro" id="IPR006016">
    <property type="entry name" value="UspA"/>
</dbReference>
<dbReference type="PATRIC" id="fig|1227456.3.peg.4079"/>
<dbReference type="PANTHER" id="PTHR46268:SF6">
    <property type="entry name" value="UNIVERSAL STRESS PROTEIN UP12"/>
    <property type="match status" value="1"/>
</dbReference>
<dbReference type="Proteomes" id="UP000011625">
    <property type="component" value="Unassembled WGS sequence"/>
</dbReference>
<organism evidence="3 4">
    <name type="scientific">Halococcus salifodinae DSM 8989</name>
    <dbReference type="NCBI Taxonomy" id="1227456"/>
    <lineage>
        <taxon>Archaea</taxon>
        <taxon>Methanobacteriati</taxon>
        <taxon>Methanobacteriota</taxon>
        <taxon>Stenosarchaea group</taxon>
        <taxon>Halobacteria</taxon>
        <taxon>Halobacteriales</taxon>
        <taxon>Halococcaceae</taxon>
        <taxon>Halococcus</taxon>
    </lineage>
</organism>
<accession>M0MRA9</accession>
<comment type="similarity">
    <text evidence="1">Belongs to the universal stress protein A family.</text>
</comment>
<dbReference type="PANTHER" id="PTHR46268">
    <property type="entry name" value="STRESS RESPONSE PROTEIN NHAX"/>
    <property type="match status" value="1"/>
</dbReference>
<dbReference type="EMBL" id="AOME01000102">
    <property type="protein sequence ID" value="EMA48151.1"/>
    <property type="molecule type" value="Genomic_DNA"/>
</dbReference>
<reference evidence="3 4" key="1">
    <citation type="journal article" date="2014" name="PLoS Genet.">
        <title>Phylogenetically driven sequencing of extremely halophilic archaea reveals strategies for static and dynamic osmo-response.</title>
        <authorList>
            <person name="Becker E.A."/>
            <person name="Seitzer P.M."/>
            <person name="Tritt A."/>
            <person name="Larsen D."/>
            <person name="Krusor M."/>
            <person name="Yao A.I."/>
            <person name="Wu D."/>
            <person name="Madern D."/>
            <person name="Eisen J.A."/>
            <person name="Darling A.E."/>
            <person name="Facciotti M.T."/>
        </authorList>
    </citation>
    <scope>NUCLEOTIDE SEQUENCE [LARGE SCALE GENOMIC DNA]</scope>
    <source>
        <strain evidence="3 4">DSM 8989</strain>
    </source>
</reference>
<dbReference type="Gene3D" id="3.40.50.620">
    <property type="entry name" value="HUPs"/>
    <property type="match status" value="1"/>
</dbReference>
<feature type="domain" description="UspA" evidence="2">
    <location>
        <begin position="16"/>
        <end position="100"/>
    </location>
</feature>
<evidence type="ECO:0000313" key="4">
    <source>
        <dbReference type="Proteomes" id="UP000011625"/>
    </source>
</evidence>
<dbReference type="Pfam" id="PF00582">
    <property type="entry name" value="Usp"/>
    <property type="match status" value="1"/>
</dbReference>
<dbReference type="SUPFAM" id="SSF52402">
    <property type="entry name" value="Adenine nucleotide alpha hydrolases-like"/>
    <property type="match status" value="1"/>
</dbReference>
<name>M0MRA9_9EURY</name>
<sequence>MSEGSVFEVNQDRVDDADDQATELVEAARQRVASDNQSVKTVIKTGDPSETILAYIETYDVDHIVMGSHGEDGSELKRRLLGTVSTAVIGEASIPVTIIR</sequence>
<evidence type="ECO:0000313" key="3">
    <source>
        <dbReference type="EMBL" id="EMA48151.1"/>
    </source>
</evidence>
<dbReference type="CDD" id="cd00293">
    <property type="entry name" value="USP-like"/>
    <property type="match status" value="1"/>
</dbReference>
<keyword evidence="4" id="KW-1185">Reference proteome</keyword>
<dbReference type="AlphaFoldDB" id="M0MRA9"/>
<evidence type="ECO:0000256" key="1">
    <source>
        <dbReference type="ARBA" id="ARBA00008791"/>
    </source>
</evidence>